<dbReference type="InterPro" id="IPR009100">
    <property type="entry name" value="AcylCoA_DH/oxidase_NM_dom_sf"/>
</dbReference>
<evidence type="ECO:0000256" key="5">
    <source>
        <dbReference type="RuleBase" id="RU362125"/>
    </source>
</evidence>
<dbReference type="EMBL" id="JACNJD010000347">
    <property type="protein sequence ID" value="MBC8179112.1"/>
    <property type="molecule type" value="Genomic_DNA"/>
</dbReference>
<dbReference type="SUPFAM" id="SSF47203">
    <property type="entry name" value="Acyl-CoA dehydrogenase C-terminal domain-like"/>
    <property type="match status" value="1"/>
</dbReference>
<evidence type="ECO:0000256" key="2">
    <source>
        <dbReference type="ARBA" id="ARBA00009347"/>
    </source>
</evidence>
<sequence>MNFLIQPKKYKSLMADDGSRAVMEKTVDFFEDMGKTQLLDDYNKKIWYKEFVDFIGKEQIFAKLLTPKKYADGDEDCRWDTARNSEYSELLAFYGLGYWYCFQVTILGLGPIWMSPNEKAKKKAARLLKEGAIFAFGLSERTHGADIYSTETNLTPKDDGTWVANGEKYYIGNGNEAEMVSTLGKIKDGTDDYTYFVTNYQHKAYELKKNVISHQEYVSNFALHDYPITEDDILSRGPHAWDSSLNTVNIGKFNIGPASIGVAEHCFYEAITHAANRILYGMRVTDMPHVRKNFMDAWLRLVAMKLYQRRSSDYFRGASENDRRYLLYNPTSKMKVTLQAEDVINLLWDVIAAKGFEKDTYFHMAAADIRGPSKLEGTVHVNIQLIRKFMKSYFFNPAEYEPVAPDFSFNDDLFLFNQGSTKGLGKVRFHDYAPVFEANKDLPNVATFIKQIEIFKGLVEKAGPDKMQDMDPSFSLPLGEMFSIVVYGQLILEQTKLEDVEPDIINQIFDFMVRDFAGFALQIYGNHSSRDEQRLFCKEIMLIKAVADDAQYQRVWGKYVFALDGEYAMNE</sequence>
<dbReference type="Proteomes" id="UP000650524">
    <property type="component" value="Unassembled WGS sequence"/>
</dbReference>
<organism evidence="9 10">
    <name type="scientific">Candidatus Desulfacyla euxinica</name>
    <dbReference type="NCBI Taxonomy" id="2841693"/>
    <lineage>
        <taxon>Bacteria</taxon>
        <taxon>Deltaproteobacteria</taxon>
        <taxon>Candidatus Desulfacyla</taxon>
    </lineage>
</organism>
<evidence type="ECO:0000256" key="6">
    <source>
        <dbReference type="SAM" id="Phobius"/>
    </source>
</evidence>
<comment type="similarity">
    <text evidence="2 5">Belongs to the acyl-CoA dehydrogenase family.</text>
</comment>
<keyword evidence="4 5" id="KW-0274">FAD</keyword>
<comment type="caution">
    <text evidence="9">The sequence shown here is derived from an EMBL/GenBank/DDBJ whole genome shotgun (WGS) entry which is preliminary data.</text>
</comment>
<dbReference type="InterPro" id="IPR006091">
    <property type="entry name" value="Acyl-CoA_Oxase/DH_mid-dom"/>
</dbReference>
<evidence type="ECO:0000256" key="1">
    <source>
        <dbReference type="ARBA" id="ARBA00001974"/>
    </source>
</evidence>
<dbReference type="InterPro" id="IPR046373">
    <property type="entry name" value="Acyl-CoA_Oxase/DH_mid-dom_sf"/>
</dbReference>
<proteinExistence type="inferred from homology"/>
<feature type="domain" description="Acyl-CoA dehydrogenase/oxidase C-terminal" evidence="7">
    <location>
        <begin position="241"/>
        <end position="389"/>
    </location>
</feature>
<keyword evidence="5" id="KW-0560">Oxidoreductase</keyword>
<dbReference type="PANTHER" id="PTHR43884:SF19">
    <property type="entry name" value="ACYL-COA DEHYDROGENASE FADE4-RELATED"/>
    <property type="match status" value="1"/>
</dbReference>
<dbReference type="GO" id="GO:0003995">
    <property type="term" value="F:acyl-CoA dehydrogenase activity"/>
    <property type="evidence" value="ECO:0007669"/>
    <property type="project" value="TreeGrafter"/>
</dbReference>
<dbReference type="Pfam" id="PF02770">
    <property type="entry name" value="Acyl-CoA_dh_M"/>
    <property type="match status" value="1"/>
</dbReference>
<feature type="domain" description="Acyl-CoA oxidase/dehydrogenase middle" evidence="8">
    <location>
        <begin position="135"/>
        <end position="199"/>
    </location>
</feature>
<name>A0A8J6N2N7_9DELT</name>
<dbReference type="SUPFAM" id="SSF56645">
    <property type="entry name" value="Acyl-CoA dehydrogenase NM domain-like"/>
    <property type="match status" value="1"/>
</dbReference>
<dbReference type="AlphaFoldDB" id="A0A8J6N2N7"/>
<dbReference type="InterPro" id="IPR036250">
    <property type="entry name" value="AcylCo_DH-like_C"/>
</dbReference>
<dbReference type="PANTHER" id="PTHR43884">
    <property type="entry name" value="ACYL-COA DEHYDROGENASE"/>
    <property type="match status" value="1"/>
</dbReference>
<evidence type="ECO:0000259" key="8">
    <source>
        <dbReference type="Pfam" id="PF02770"/>
    </source>
</evidence>
<dbReference type="GO" id="GO:0005886">
    <property type="term" value="C:plasma membrane"/>
    <property type="evidence" value="ECO:0007669"/>
    <property type="project" value="TreeGrafter"/>
</dbReference>
<keyword evidence="6" id="KW-0812">Transmembrane</keyword>
<comment type="cofactor">
    <cofactor evidence="1 5">
        <name>FAD</name>
        <dbReference type="ChEBI" id="CHEBI:57692"/>
    </cofactor>
</comment>
<feature type="transmembrane region" description="Helical" evidence="6">
    <location>
        <begin position="91"/>
        <end position="114"/>
    </location>
</feature>
<keyword evidence="3 5" id="KW-0285">Flavoprotein</keyword>
<dbReference type="Gene3D" id="1.10.540.10">
    <property type="entry name" value="Acyl-CoA dehydrogenase/oxidase, N-terminal domain"/>
    <property type="match status" value="1"/>
</dbReference>
<evidence type="ECO:0000313" key="10">
    <source>
        <dbReference type="Proteomes" id="UP000650524"/>
    </source>
</evidence>
<dbReference type="Gene3D" id="2.40.110.10">
    <property type="entry name" value="Butyryl-CoA Dehydrogenase, subunit A, domain 2"/>
    <property type="match status" value="1"/>
</dbReference>
<dbReference type="Gene3D" id="1.20.140.10">
    <property type="entry name" value="Butyryl-CoA Dehydrogenase, subunit A, domain 3"/>
    <property type="match status" value="1"/>
</dbReference>
<evidence type="ECO:0000256" key="3">
    <source>
        <dbReference type="ARBA" id="ARBA00022630"/>
    </source>
</evidence>
<dbReference type="InterPro" id="IPR037069">
    <property type="entry name" value="AcylCoA_DH/ox_N_sf"/>
</dbReference>
<evidence type="ECO:0000313" key="9">
    <source>
        <dbReference type="EMBL" id="MBC8179112.1"/>
    </source>
</evidence>
<dbReference type="GO" id="GO:0050660">
    <property type="term" value="F:flavin adenine dinucleotide binding"/>
    <property type="evidence" value="ECO:0007669"/>
    <property type="project" value="InterPro"/>
</dbReference>
<evidence type="ECO:0000256" key="4">
    <source>
        <dbReference type="ARBA" id="ARBA00022827"/>
    </source>
</evidence>
<keyword evidence="6" id="KW-1133">Transmembrane helix</keyword>
<evidence type="ECO:0000259" key="7">
    <source>
        <dbReference type="Pfam" id="PF00441"/>
    </source>
</evidence>
<dbReference type="InterPro" id="IPR009075">
    <property type="entry name" value="AcylCo_DH/oxidase_C"/>
</dbReference>
<reference evidence="9 10" key="1">
    <citation type="submission" date="2020-08" db="EMBL/GenBank/DDBJ databases">
        <title>Bridging the membrane lipid divide: bacteria of the FCB group superphylum have the potential to synthesize archaeal ether lipids.</title>
        <authorList>
            <person name="Villanueva L."/>
            <person name="Von Meijenfeldt F.A.B."/>
            <person name="Westbye A.B."/>
            <person name="Yadav S."/>
            <person name="Hopmans E.C."/>
            <person name="Dutilh B.E."/>
            <person name="Sinninghe Damste J.S."/>
        </authorList>
    </citation>
    <scope>NUCLEOTIDE SEQUENCE [LARGE SCALE GENOMIC DNA]</scope>
    <source>
        <strain evidence="9">NIOZ-UU27</strain>
    </source>
</reference>
<protein>
    <submittedName>
        <fullName evidence="9">Acyl-CoA dehydrogenase</fullName>
    </submittedName>
</protein>
<accession>A0A8J6N2N7</accession>
<gene>
    <name evidence="9" type="ORF">H8E19_17045</name>
</gene>
<keyword evidence="6" id="KW-0472">Membrane</keyword>
<dbReference type="Pfam" id="PF00441">
    <property type="entry name" value="Acyl-CoA_dh_1"/>
    <property type="match status" value="1"/>
</dbReference>